<evidence type="ECO:0000256" key="1">
    <source>
        <dbReference type="SAM" id="Phobius"/>
    </source>
</evidence>
<feature type="transmembrane region" description="Helical" evidence="1">
    <location>
        <begin position="98"/>
        <end position="118"/>
    </location>
</feature>
<organism evidence="2 3">
    <name type="scientific">Acinetobacter variabilis</name>
    <dbReference type="NCBI Taxonomy" id="70346"/>
    <lineage>
        <taxon>Bacteria</taxon>
        <taxon>Pseudomonadati</taxon>
        <taxon>Pseudomonadota</taxon>
        <taxon>Gammaproteobacteria</taxon>
        <taxon>Moraxellales</taxon>
        <taxon>Moraxellaceae</taxon>
        <taxon>Acinetobacter</taxon>
    </lineage>
</organism>
<evidence type="ECO:0000313" key="3">
    <source>
        <dbReference type="Proteomes" id="UP000013070"/>
    </source>
</evidence>
<sequence length="153" mass="17746">MPDKYEEEARLLLQDALQDPLVRIPGSLKPAYFSYHKQLTVKYLLQVNLFAQVAYASYTLADILVLNDIMNLLILTKLGYTLVILLITIWMYHFYRNLPVFDLLLPTSIIGASAIWFFNLNQSESPHTLIYQYASLVFIVLANLCVQIRFWPN</sequence>
<dbReference type="RefSeq" id="WP_004780658.1">
    <property type="nucleotide sequence ID" value="NZ_KB849397.1"/>
</dbReference>
<protein>
    <submittedName>
        <fullName evidence="2">Uncharacterized protein</fullName>
    </submittedName>
</protein>
<dbReference type="Proteomes" id="UP000013070">
    <property type="component" value="Unassembled WGS sequence"/>
</dbReference>
<dbReference type="EMBL" id="APPE01000028">
    <property type="protein sequence ID" value="ENV00475.1"/>
    <property type="molecule type" value="Genomic_DNA"/>
</dbReference>
<evidence type="ECO:0000313" key="2">
    <source>
        <dbReference type="EMBL" id="ENV00475.1"/>
    </source>
</evidence>
<comment type="caution">
    <text evidence="2">The sequence shown here is derived from an EMBL/GenBank/DDBJ whole genome shotgun (WGS) entry which is preliminary data.</text>
</comment>
<feature type="transmembrane region" description="Helical" evidence="1">
    <location>
        <begin position="72"/>
        <end position="92"/>
    </location>
</feature>
<dbReference type="HOGENOM" id="CLU_143960_0_0_6"/>
<name>N8WZZ9_9GAMM</name>
<gene>
    <name evidence="2" type="ORF">F969_00515</name>
</gene>
<keyword evidence="3" id="KW-1185">Reference proteome</keyword>
<feature type="transmembrane region" description="Helical" evidence="1">
    <location>
        <begin position="43"/>
        <end position="65"/>
    </location>
</feature>
<keyword evidence="1" id="KW-1133">Transmembrane helix</keyword>
<feature type="transmembrane region" description="Helical" evidence="1">
    <location>
        <begin position="130"/>
        <end position="151"/>
    </location>
</feature>
<keyword evidence="1" id="KW-0472">Membrane</keyword>
<accession>N8WZZ9</accession>
<reference evidence="2 3" key="1">
    <citation type="submission" date="2013-02" db="EMBL/GenBank/DDBJ databases">
        <title>The Genome Sequence of Acinetobacter sp. NIPH 899.</title>
        <authorList>
            <consortium name="The Broad Institute Genome Sequencing Platform"/>
            <consortium name="The Broad Institute Genome Sequencing Center for Infectious Disease"/>
            <person name="Cerqueira G."/>
            <person name="Feldgarden M."/>
            <person name="Courvalin P."/>
            <person name="Perichon B."/>
            <person name="Grillot-Courvalin C."/>
            <person name="Clermont D."/>
            <person name="Rocha E."/>
            <person name="Yoon E.-J."/>
            <person name="Nemec A."/>
            <person name="Walker B."/>
            <person name="Young S.K."/>
            <person name="Zeng Q."/>
            <person name="Gargeya S."/>
            <person name="Fitzgerald M."/>
            <person name="Haas B."/>
            <person name="Abouelleil A."/>
            <person name="Alvarado L."/>
            <person name="Arachchi H.M."/>
            <person name="Berlin A.M."/>
            <person name="Chapman S.B."/>
            <person name="Dewar J."/>
            <person name="Goldberg J."/>
            <person name="Griggs A."/>
            <person name="Gujja S."/>
            <person name="Hansen M."/>
            <person name="Howarth C."/>
            <person name="Imamovic A."/>
            <person name="Larimer J."/>
            <person name="McCowan C."/>
            <person name="Murphy C."/>
            <person name="Neiman D."/>
            <person name="Pearson M."/>
            <person name="Priest M."/>
            <person name="Roberts A."/>
            <person name="Saif S."/>
            <person name="Shea T."/>
            <person name="Sisk P."/>
            <person name="Sykes S."/>
            <person name="Wortman J."/>
            <person name="Nusbaum C."/>
            <person name="Birren B."/>
        </authorList>
    </citation>
    <scope>NUCLEOTIDE SEQUENCE [LARGE SCALE GENOMIC DNA]</scope>
    <source>
        <strain evidence="2 3">NIPH 899</strain>
    </source>
</reference>
<dbReference type="eggNOG" id="COG3706">
    <property type="taxonomic scope" value="Bacteria"/>
</dbReference>
<proteinExistence type="predicted"/>
<dbReference type="PATRIC" id="fig|1217710.3.peg.487"/>
<dbReference type="AlphaFoldDB" id="N8WZZ9"/>
<keyword evidence="1" id="KW-0812">Transmembrane</keyword>